<reference evidence="2" key="1">
    <citation type="journal article" date="2019" name="MBio">
        <title>Virus Genomes from Deep Sea Sediments Expand the Ocean Megavirome and Support Independent Origins of Viral Gigantism.</title>
        <authorList>
            <person name="Backstrom D."/>
            <person name="Yutin N."/>
            <person name="Jorgensen S.L."/>
            <person name="Dharamshi J."/>
            <person name="Homa F."/>
            <person name="Zaremba-Niedwiedzka K."/>
            <person name="Spang A."/>
            <person name="Wolf Y.I."/>
            <person name="Koonin E.V."/>
            <person name="Ettema T.J."/>
        </authorList>
    </citation>
    <scope>NUCLEOTIDE SEQUENCE</scope>
</reference>
<dbReference type="PANTHER" id="PTHR20208:SF13">
    <property type="entry name" value="STRUCTURE-SPECIFIC ENDONUCLEASE SUBUNIT SLX1"/>
    <property type="match status" value="1"/>
</dbReference>
<proteinExistence type="predicted"/>
<accession>A0A481Z3Z3</accession>
<organism evidence="2">
    <name type="scientific">Pithovirus LCPAC101</name>
    <dbReference type="NCBI Taxonomy" id="2506586"/>
    <lineage>
        <taxon>Viruses</taxon>
        <taxon>Pithoviruses</taxon>
    </lineage>
</organism>
<dbReference type="PANTHER" id="PTHR20208">
    <property type="entry name" value="STRUCTURE-SPECIFIC ENDONUCLEASE SUBUNIT SLX1"/>
    <property type="match status" value="1"/>
</dbReference>
<feature type="domain" description="GIY-YIG" evidence="1">
    <location>
        <begin position="7"/>
        <end position="87"/>
    </location>
</feature>
<dbReference type="Gene3D" id="3.40.1440.10">
    <property type="entry name" value="GIY-YIG endonuclease"/>
    <property type="match status" value="1"/>
</dbReference>
<dbReference type="CDD" id="cd10455">
    <property type="entry name" value="GIY-YIG_SLX1"/>
    <property type="match status" value="1"/>
</dbReference>
<dbReference type="InterPro" id="IPR035901">
    <property type="entry name" value="GIY-YIG_endonuc_sf"/>
</dbReference>
<protein>
    <submittedName>
        <fullName evidence="2">GIY-YIG catalytic domain protein</fullName>
    </submittedName>
</protein>
<dbReference type="InterPro" id="IPR050381">
    <property type="entry name" value="SLX1_endonuclease"/>
</dbReference>
<dbReference type="SUPFAM" id="SSF82771">
    <property type="entry name" value="GIY-YIG endonuclease"/>
    <property type="match status" value="1"/>
</dbReference>
<evidence type="ECO:0000259" key="1">
    <source>
        <dbReference type="PROSITE" id="PS50164"/>
    </source>
</evidence>
<name>A0A481Z3Z3_9VIRU</name>
<evidence type="ECO:0000313" key="2">
    <source>
        <dbReference type="EMBL" id="QBK89758.1"/>
    </source>
</evidence>
<dbReference type="PROSITE" id="PS50164">
    <property type="entry name" value="GIY_YIG"/>
    <property type="match status" value="1"/>
</dbReference>
<sequence>MSSPPEKQYYVYLLQSINNTRRTYIGYTVNPTRRLRQHNREIKGGALKTSKFYPWEIICYITGFQDSRTALQFEWCNNHPKKMGLTKRCGKNGRIKTLHQALCKRRFASTSPLTKNMKLEWHWFIEDHKMPTKLEYVDEIEYIDNRKNNL</sequence>
<dbReference type="Pfam" id="PF01541">
    <property type="entry name" value="GIY-YIG"/>
    <property type="match status" value="1"/>
</dbReference>
<dbReference type="EMBL" id="MK500439">
    <property type="protein sequence ID" value="QBK89758.1"/>
    <property type="molecule type" value="Genomic_DNA"/>
</dbReference>
<dbReference type="InterPro" id="IPR000305">
    <property type="entry name" value="GIY-YIG_endonuc"/>
</dbReference>
<gene>
    <name evidence="2" type="ORF">LCPAC101_00410</name>
</gene>